<dbReference type="PANTHER" id="PTHR33295">
    <property type="entry name" value="ATPASE"/>
    <property type="match status" value="1"/>
</dbReference>
<sequence>MINRPIYVDRIMAYADTPFVKILTGIRRCGKSTILKMLIDEMKERGIHDGQILHYSFDSLEYEDIKTAKALFAHLKQHLFLKGRTYLFLDEIQEVKSWEKVVNSLMTDYDVDIYVTGSNSRMMSSEISTYLTGRYIAFRIYPLSFSEYMTFRKGYTEVLDSYTELANYLRLGGFPAVHLQKYTSDEVYTIVRDIYNSTIFTDIVRRNQIRKVDQLERIVKFAFDNVGRTFSAASVSKYLKSENRAIDNETVYNYLSKLESAYILHRCSRFDVQGKEILKTQEKFYLADPALRYSVLGYSANSAAAMLENIIYLELLRRGYEVYVGKLDNAEIDFIAVKQENKLYIQVTQEIGSPETEKREYGRLLDIRDNYPKYVLRTDAFAGGNYEGIKTMHVADFLLSDEY</sequence>
<dbReference type="RefSeq" id="WP_002604811.1">
    <property type="nucleotide sequence ID" value="NZ_QTJW01000012.1"/>
</dbReference>
<dbReference type="Pfam" id="PF13635">
    <property type="entry name" value="DUF4143"/>
    <property type="match status" value="1"/>
</dbReference>
<evidence type="ECO:0000259" key="1">
    <source>
        <dbReference type="Pfam" id="PF13173"/>
    </source>
</evidence>
<dbReference type="InterPro" id="IPR025420">
    <property type="entry name" value="DUF4143"/>
</dbReference>
<dbReference type="Proteomes" id="UP000261023">
    <property type="component" value="Unassembled WGS sequence"/>
</dbReference>
<dbReference type="InterPro" id="IPR041682">
    <property type="entry name" value="AAA_14"/>
</dbReference>
<reference evidence="3 4" key="1">
    <citation type="submission" date="2018-08" db="EMBL/GenBank/DDBJ databases">
        <title>A genome reference for cultivated species of the human gut microbiota.</title>
        <authorList>
            <person name="Zou Y."/>
            <person name="Xue W."/>
            <person name="Luo G."/>
        </authorList>
    </citation>
    <scope>NUCLEOTIDE SEQUENCE [LARGE SCALE GENOMIC DNA]</scope>
    <source>
        <strain evidence="3 4">AF19-13AC</strain>
    </source>
</reference>
<dbReference type="AlphaFoldDB" id="A0A3E3DJQ0"/>
<dbReference type="SUPFAM" id="SSF52540">
    <property type="entry name" value="P-loop containing nucleoside triphosphate hydrolases"/>
    <property type="match status" value="1"/>
</dbReference>
<keyword evidence="3" id="KW-0547">Nucleotide-binding</keyword>
<gene>
    <name evidence="3" type="ORF">DWX31_18640</name>
</gene>
<dbReference type="Pfam" id="PF13173">
    <property type="entry name" value="AAA_14"/>
    <property type="match status" value="1"/>
</dbReference>
<dbReference type="Gene3D" id="1.10.10.10">
    <property type="entry name" value="Winged helix-like DNA-binding domain superfamily/Winged helix DNA-binding domain"/>
    <property type="match status" value="1"/>
</dbReference>
<accession>A0A3E3DJQ0</accession>
<dbReference type="InterPro" id="IPR027417">
    <property type="entry name" value="P-loop_NTPase"/>
</dbReference>
<evidence type="ECO:0000259" key="2">
    <source>
        <dbReference type="Pfam" id="PF13635"/>
    </source>
</evidence>
<name>A0A3E3DJQ0_9FIRM</name>
<dbReference type="PANTHER" id="PTHR33295:SF20">
    <property type="entry name" value="ATPASE"/>
    <property type="match status" value="1"/>
</dbReference>
<proteinExistence type="predicted"/>
<evidence type="ECO:0000313" key="3">
    <source>
        <dbReference type="EMBL" id="RGD69199.1"/>
    </source>
</evidence>
<organism evidence="3 4">
    <name type="scientific">Hungatella hathewayi</name>
    <dbReference type="NCBI Taxonomy" id="154046"/>
    <lineage>
        <taxon>Bacteria</taxon>
        <taxon>Bacillati</taxon>
        <taxon>Bacillota</taxon>
        <taxon>Clostridia</taxon>
        <taxon>Lachnospirales</taxon>
        <taxon>Lachnospiraceae</taxon>
        <taxon>Hungatella</taxon>
    </lineage>
</organism>
<dbReference type="OrthoDB" id="9801684at2"/>
<evidence type="ECO:0000313" key="4">
    <source>
        <dbReference type="Proteomes" id="UP000261023"/>
    </source>
</evidence>
<dbReference type="InterPro" id="IPR036388">
    <property type="entry name" value="WH-like_DNA-bd_sf"/>
</dbReference>
<dbReference type="EMBL" id="QTJW01000012">
    <property type="protein sequence ID" value="RGD69199.1"/>
    <property type="molecule type" value="Genomic_DNA"/>
</dbReference>
<dbReference type="GO" id="GO:0005524">
    <property type="term" value="F:ATP binding"/>
    <property type="evidence" value="ECO:0007669"/>
    <property type="project" value="UniProtKB-KW"/>
</dbReference>
<protein>
    <submittedName>
        <fullName evidence="3">ATP-binding protein</fullName>
    </submittedName>
</protein>
<keyword evidence="3" id="KW-0067">ATP-binding</keyword>
<feature type="domain" description="DUF4143" evidence="2">
    <location>
        <begin position="202"/>
        <end position="347"/>
    </location>
</feature>
<feature type="domain" description="AAA" evidence="1">
    <location>
        <begin position="20"/>
        <end position="149"/>
    </location>
</feature>
<comment type="caution">
    <text evidence="3">The sequence shown here is derived from an EMBL/GenBank/DDBJ whole genome shotgun (WGS) entry which is preliminary data.</text>
</comment>